<dbReference type="AlphaFoldDB" id="A0A512DAC7"/>
<dbReference type="InterPro" id="IPR050696">
    <property type="entry name" value="FtsA/MreB"/>
</dbReference>
<dbReference type="GO" id="GO:0051301">
    <property type="term" value="P:cell division"/>
    <property type="evidence" value="ECO:0007669"/>
    <property type="project" value="InterPro"/>
</dbReference>
<dbReference type="PANTHER" id="PTHR32432:SF3">
    <property type="entry name" value="ETHANOLAMINE UTILIZATION PROTEIN EUTJ"/>
    <property type="match status" value="1"/>
</dbReference>
<dbReference type="CDD" id="cd24049">
    <property type="entry name" value="ASKHA_NBD_PilM"/>
    <property type="match status" value="1"/>
</dbReference>
<reference evidence="2 3" key="1">
    <citation type="submission" date="2019-07" db="EMBL/GenBank/DDBJ databases">
        <title>Whole genome shotgun sequence of Cellulomonas aerilata NBRC 106308.</title>
        <authorList>
            <person name="Hosoyama A."/>
            <person name="Uohara A."/>
            <person name="Ohji S."/>
            <person name="Ichikawa N."/>
        </authorList>
    </citation>
    <scope>NUCLEOTIDE SEQUENCE [LARGE SCALE GENOMIC DNA]</scope>
    <source>
        <strain evidence="2 3">NBRC 106308</strain>
    </source>
</reference>
<dbReference type="Gene3D" id="3.30.1490.300">
    <property type="match status" value="1"/>
</dbReference>
<feature type="domain" description="SHS2" evidence="1">
    <location>
        <begin position="6"/>
        <end position="179"/>
    </location>
</feature>
<keyword evidence="3" id="KW-1185">Reference proteome</keyword>
<comment type="caution">
    <text evidence="2">The sequence shown here is derived from an EMBL/GenBank/DDBJ whole genome shotgun (WGS) entry which is preliminary data.</text>
</comment>
<dbReference type="SUPFAM" id="SSF53067">
    <property type="entry name" value="Actin-like ATPase domain"/>
    <property type="match status" value="2"/>
</dbReference>
<evidence type="ECO:0000313" key="3">
    <source>
        <dbReference type="Proteomes" id="UP000321181"/>
    </source>
</evidence>
<protein>
    <submittedName>
        <fullName evidence="2">Pilus assembly protein PilM</fullName>
    </submittedName>
</protein>
<dbReference type="Proteomes" id="UP000321181">
    <property type="component" value="Unassembled WGS sequence"/>
</dbReference>
<dbReference type="InterPro" id="IPR003494">
    <property type="entry name" value="SHS2_FtsA"/>
</dbReference>
<dbReference type="OrthoDB" id="1926201at2"/>
<dbReference type="Gene3D" id="3.30.420.40">
    <property type="match status" value="2"/>
</dbReference>
<dbReference type="PANTHER" id="PTHR32432">
    <property type="entry name" value="CELL DIVISION PROTEIN FTSA-RELATED"/>
    <property type="match status" value="1"/>
</dbReference>
<dbReference type="RefSeq" id="WP_146901290.1">
    <property type="nucleotide sequence ID" value="NZ_BAAARM010000002.1"/>
</dbReference>
<dbReference type="PIRSF" id="PIRSF019169">
    <property type="entry name" value="PilM"/>
    <property type="match status" value="1"/>
</dbReference>
<dbReference type="InterPro" id="IPR043129">
    <property type="entry name" value="ATPase_NBD"/>
</dbReference>
<gene>
    <name evidence="2" type="primary">pilM</name>
    <name evidence="2" type="ORF">CAE01nite_11300</name>
</gene>
<evidence type="ECO:0000313" key="2">
    <source>
        <dbReference type="EMBL" id="GEO33405.1"/>
    </source>
</evidence>
<sequence>MPKAGVVGLDVGSTHVRAAEIRLARGRAGGNPVPTLTRYAEVRLPLGAVRDGEVADPSAVTDALRRLWAEGRFSTRDVNIGVGNQRVVVRELDLPWMPLPHIRASLPFQVQELIPMPVEEALLDYYPTGEREGSSGRMVQGMLVAATRDTVRANLMAVESAGLRTQMVDLGPFALLRSLAHGDHAARTVALVEIGARITQVVIVAHGVPRFVRMLPSGGQNVTDAVAAALGIAAAEAEDVKRAVGIGREVGPEQEAAAEAISTVVRPLVEAVRNTFVYYASNNTGAGIEVAVLSGGASQLPGLDRYLAATSRLPVVAGDPLGSLRVVRDERLRSVTRNAAVMATPIGLAYGVAA</sequence>
<dbReference type="SMART" id="SM00842">
    <property type="entry name" value="FtsA"/>
    <property type="match status" value="1"/>
</dbReference>
<dbReference type="NCBIfam" id="TIGR01175">
    <property type="entry name" value="pilM"/>
    <property type="match status" value="1"/>
</dbReference>
<dbReference type="Pfam" id="PF11104">
    <property type="entry name" value="PilM_2"/>
    <property type="match status" value="1"/>
</dbReference>
<evidence type="ECO:0000259" key="1">
    <source>
        <dbReference type="SMART" id="SM00842"/>
    </source>
</evidence>
<accession>A0A512DAC7</accession>
<dbReference type="EMBL" id="BJYY01000009">
    <property type="protein sequence ID" value="GEO33405.1"/>
    <property type="molecule type" value="Genomic_DNA"/>
</dbReference>
<dbReference type="InterPro" id="IPR005883">
    <property type="entry name" value="PilM"/>
</dbReference>
<name>A0A512DAC7_9CELL</name>
<organism evidence="2 3">
    <name type="scientific">Cellulomonas aerilata</name>
    <dbReference type="NCBI Taxonomy" id="515326"/>
    <lineage>
        <taxon>Bacteria</taxon>
        <taxon>Bacillati</taxon>
        <taxon>Actinomycetota</taxon>
        <taxon>Actinomycetes</taxon>
        <taxon>Micrococcales</taxon>
        <taxon>Cellulomonadaceae</taxon>
        <taxon>Cellulomonas</taxon>
    </lineage>
</organism>
<proteinExistence type="predicted"/>